<dbReference type="AlphaFoldDB" id="A0A4R4YEZ7"/>
<name>A0A4R4YEZ7_9PSEU</name>
<sequence length="341" mass="35561">MSNDGNPGTGREIRLVEKPSKAPTAANFALVEAPAPTPAAGQVLVRNTWMSVDPYMRERMNPEVTYLPQFRVGEVLDGPAIGEVIASEAPEVPVGATVRHWLGWREFAVVDAAGVEQVDTSIAAAQDYLGPLGTTGLTAYVAFTEIAPVRPGDVVFVSAAAGAVGSIAGQLARKFGAAKVIGSAGGPVKARKLREAFGFDAAIDYRAAPVAEQLDAVAPDGIDVYLDNVGGEHLEAAIDAMRVGGRIALVGAISGYNAGAPAAGPRNYFQLAGKDITMRGLLSGRYFDRFGEYIGKAADWLADGSLHAESTVERGIERAPEALMGVLNGANTGKMLVRLGD</sequence>
<dbReference type="RefSeq" id="WP_132489784.1">
    <property type="nucleotide sequence ID" value="NZ_SMKW01000040.1"/>
</dbReference>
<dbReference type="InterPro" id="IPR011032">
    <property type="entry name" value="GroES-like_sf"/>
</dbReference>
<evidence type="ECO:0000256" key="1">
    <source>
        <dbReference type="ARBA" id="ARBA00023002"/>
    </source>
</evidence>
<dbReference type="OrthoDB" id="9805663at2"/>
<proteinExistence type="predicted"/>
<dbReference type="CDD" id="cd05288">
    <property type="entry name" value="PGDH"/>
    <property type="match status" value="1"/>
</dbReference>
<gene>
    <name evidence="3" type="ORF">E1288_26930</name>
</gene>
<reference evidence="3 4" key="1">
    <citation type="submission" date="2019-03" db="EMBL/GenBank/DDBJ databases">
        <title>Draft genome sequences of novel Actinobacteria.</title>
        <authorList>
            <person name="Sahin N."/>
            <person name="Ay H."/>
            <person name="Saygin H."/>
        </authorList>
    </citation>
    <scope>NUCLEOTIDE SEQUENCE [LARGE SCALE GENOMIC DNA]</scope>
    <source>
        <strain evidence="3 4">7K502</strain>
    </source>
</reference>
<dbReference type="Pfam" id="PF00107">
    <property type="entry name" value="ADH_zinc_N"/>
    <property type="match status" value="1"/>
</dbReference>
<dbReference type="InterPro" id="IPR020843">
    <property type="entry name" value="ER"/>
</dbReference>
<feature type="domain" description="Enoyl reductase (ER)" evidence="2">
    <location>
        <begin position="25"/>
        <end position="337"/>
    </location>
</feature>
<dbReference type="GO" id="GO:0016628">
    <property type="term" value="F:oxidoreductase activity, acting on the CH-CH group of donors, NAD or NADP as acceptor"/>
    <property type="evidence" value="ECO:0007669"/>
    <property type="project" value="InterPro"/>
</dbReference>
<comment type="caution">
    <text evidence="3">The sequence shown here is derived from an EMBL/GenBank/DDBJ whole genome shotgun (WGS) entry which is preliminary data.</text>
</comment>
<dbReference type="FunFam" id="3.40.50.720:FF:000121">
    <property type="entry name" value="Prostaglandin reductase 2"/>
    <property type="match status" value="1"/>
</dbReference>
<dbReference type="SMART" id="SM00829">
    <property type="entry name" value="PKS_ER"/>
    <property type="match status" value="1"/>
</dbReference>
<keyword evidence="1" id="KW-0560">Oxidoreductase</keyword>
<dbReference type="EMBL" id="SMKW01000040">
    <property type="protein sequence ID" value="TDD43348.1"/>
    <property type="molecule type" value="Genomic_DNA"/>
</dbReference>
<dbReference type="InterPro" id="IPR036291">
    <property type="entry name" value="NAD(P)-bd_dom_sf"/>
</dbReference>
<dbReference type="PANTHER" id="PTHR43205">
    <property type="entry name" value="PROSTAGLANDIN REDUCTASE"/>
    <property type="match status" value="1"/>
</dbReference>
<protein>
    <submittedName>
        <fullName evidence="3">NADP-dependent oxidoreductase</fullName>
    </submittedName>
</protein>
<dbReference type="Proteomes" id="UP000294947">
    <property type="component" value="Unassembled WGS sequence"/>
</dbReference>
<dbReference type="SUPFAM" id="SSF51735">
    <property type="entry name" value="NAD(P)-binding Rossmann-fold domains"/>
    <property type="match status" value="1"/>
</dbReference>
<dbReference type="SUPFAM" id="SSF50129">
    <property type="entry name" value="GroES-like"/>
    <property type="match status" value="1"/>
</dbReference>
<dbReference type="InterPro" id="IPR041694">
    <property type="entry name" value="ADH_N_2"/>
</dbReference>
<evidence type="ECO:0000313" key="4">
    <source>
        <dbReference type="Proteomes" id="UP000294947"/>
    </source>
</evidence>
<keyword evidence="4" id="KW-1185">Reference proteome</keyword>
<dbReference type="InterPro" id="IPR013149">
    <property type="entry name" value="ADH-like_C"/>
</dbReference>
<evidence type="ECO:0000313" key="3">
    <source>
        <dbReference type="EMBL" id="TDD43348.1"/>
    </source>
</evidence>
<dbReference type="Gene3D" id="3.90.180.10">
    <property type="entry name" value="Medium-chain alcohol dehydrogenases, catalytic domain"/>
    <property type="match status" value="1"/>
</dbReference>
<organism evidence="3 4">
    <name type="scientific">Saccharopolyspora elongata</name>
    <dbReference type="NCBI Taxonomy" id="2530387"/>
    <lineage>
        <taxon>Bacteria</taxon>
        <taxon>Bacillati</taxon>
        <taxon>Actinomycetota</taxon>
        <taxon>Actinomycetes</taxon>
        <taxon>Pseudonocardiales</taxon>
        <taxon>Pseudonocardiaceae</taxon>
        <taxon>Saccharopolyspora</taxon>
    </lineage>
</organism>
<dbReference type="InterPro" id="IPR045010">
    <property type="entry name" value="MDR_fam"/>
</dbReference>
<accession>A0A4R4YEZ7</accession>
<dbReference type="PANTHER" id="PTHR43205:SF7">
    <property type="entry name" value="PROSTAGLANDIN REDUCTASE 1"/>
    <property type="match status" value="1"/>
</dbReference>
<dbReference type="Gene3D" id="3.40.50.720">
    <property type="entry name" value="NAD(P)-binding Rossmann-like Domain"/>
    <property type="match status" value="1"/>
</dbReference>
<dbReference type="Pfam" id="PF16884">
    <property type="entry name" value="ADH_N_2"/>
    <property type="match status" value="1"/>
</dbReference>
<evidence type="ECO:0000259" key="2">
    <source>
        <dbReference type="SMART" id="SM00829"/>
    </source>
</evidence>